<dbReference type="EMBL" id="CBTJ020000021">
    <property type="protein sequence ID" value="CDI01543.1"/>
    <property type="molecule type" value="Genomic_DNA"/>
</dbReference>
<dbReference type="InterPro" id="IPR029063">
    <property type="entry name" value="SAM-dependent_MTases_sf"/>
</dbReference>
<reference evidence="1" key="2">
    <citation type="submission" date="2014-03" db="EMBL/GenBank/DDBJ databases">
        <title>Candidatus Competibacter-lineage genomes retrieved from metagenomes reveal functional metabolic diversity.</title>
        <authorList>
            <person name="McIlroy S.J."/>
            <person name="Albertsen M."/>
            <person name="Andresen E.K."/>
            <person name="Saunders A.M."/>
            <person name="Kristiansen R."/>
            <person name="Stokholm-Bjerregaard M."/>
            <person name="Nielsen K.L."/>
            <person name="Nielsen P.H."/>
        </authorList>
    </citation>
    <scope>NUCLEOTIDE SEQUENCE</scope>
    <source>
        <strain evidence="1">Run_A_D11</strain>
    </source>
</reference>
<dbReference type="Proteomes" id="UP000035760">
    <property type="component" value="Unassembled WGS sequence"/>
</dbReference>
<keyword evidence="2" id="KW-1185">Reference proteome</keyword>
<comment type="caution">
    <text evidence="1">The sequence shown here is derived from an EMBL/GenBank/DDBJ whole genome shotgun (WGS) entry which is preliminary data.</text>
</comment>
<organism evidence="1 2">
    <name type="scientific">Candidatus Competibacter denitrificans Run_A_D11</name>
    <dbReference type="NCBI Taxonomy" id="1400863"/>
    <lineage>
        <taxon>Bacteria</taxon>
        <taxon>Pseudomonadati</taxon>
        <taxon>Pseudomonadota</taxon>
        <taxon>Gammaproteobacteria</taxon>
        <taxon>Candidatus Competibacteraceae</taxon>
        <taxon>Candidatus Competibacter</taxon>
    </lineage>
</organism>
<protein>
    <recommendedName>
        <fullName evidence="3">Methyltransferase type 11 domain-containing protein</fullName>
    </recommendedName>
</protein>
<sequence length="285" mass="32972">MPFNRFLSTIRRFGWKSFPEHQMDNNTFDARYNLAPKAFRHWMDGKLDLTQSTILDFGTDTGVMALGLIQHCKVKRLIGVDINENHKNLLLEIRGRLNFSTLPENLLFKYIEPDEPLSQTFADEIIDCIFSWSVFEHVNQNLLPTAAREIAKTIRSSGYAFIQIAPLYYSAFGSHMDMLIPQPWSHLTTQLNLYQNQILQAKKNTLYAEETDENFEKIKEAFWSVFATLNKITANELLDLFLGTGLNLIRQHRTKTAHIPPSELTAIYHEDVLTTEQIVCLFQKN</sequence>
<dbReference type="STRING" id="1400863.BN873_160006"/>
<reference evidence="1" key="1">
    <citation type="submission" date="2013-07" db="EMBL/GenBank/DDBJ databases">
        <authorList>
            <person name="McIlroy S."/>
        </authorList>
    </citation>
    <scope>NUCLEOTIDE SEQUENCE [LARGE SCALE GENOMIC DNA]</scope>
    <source>
        <strain evidence="1">Run_A_D11</strain>
    </source>
</reference>
<proteinExistence type="predicted"/>
<dbReference type="SUPFAM" id="SSF53335">
    <property type="entry name" value="S-adenosyl-L-methionine-dependent methyltransferases"/>
    <property type="match status" value="1"/>
</dbReference>
<dbReference type="AlphaFoldDB" id="W6MBW6"/>
<dbReference type="Pfam" id="PF13489">
    <property type="entry name" value="Methyltransf_23"/>
    <property type="match status" value="1"/>
</dbReference>
<evidence type="ECO:0000313" key="1">
    <source>
        <dbReference type="EMBL" id="CDI01543.1"/>
    </source>
</evidence>
<dbReference type="OrthoDB" id="5642573at2"/>
<dbReference type="Gene3D" id="3.40.50.150">
    <property type="entry name" value="Vaccinia Virus protein VP39"/>
    <property type="match status" value="1"/>
</dbReference>
<gene>
    <name evidence="1" type="ORF">BN873_160006</name>
</gene>
<name>W6MBW6_9GAMM</name>
<evidence type="ECO:0008006" key="3">
    <source>
        <dbReference type="Google" id="ProtNLM"/>
    </source>
</evidence>
<dbReference type="CDD" id="cd02440">
    <property type="entry name" value="AdoMet_MTases"/>
    <property type="match status" value="1"/>
</dbReference>
<accession>W6MBW6</accession>
<evidence type="ECO:0000313" key="2">
    <source>
        <dbReference type="Proteomes" id="UP000035760"/>
    </source>
</evidence>